<dbReference type="PANTHER" id="PTHR43649">
    <property type="entry name" value="ARABINOSE-BINDING PROTEIN-RELATED"/>
    <property type="match status" value="1"/>
</dbReference>
<accession>A0ABT1Y9N5</accession>
<keyword evidence="4" id="KW-1185">Reference proteome</keyword>
<feature type="signal peptide" evidence="2">
    <location>
        <begin position="1"/>
        <end position="21"/>
    </location>
</feature>
<evidence type="ECO:0000256" key="1">
    <source>
        <dbReference type="SAM" id="MobiDB-lite"/>
    </source>
</evidence>
<proteinExistence type="predicted"/>
<evidence type="ECO:0000313" key="3">
    <source>
        <dbReference type="EMBL" id="MCR8629903.1"/>
    </source>
</evidence>
<evidence type="ECO:0000256" key="2">
    <source>
        <dbReference type="SAM" id="SignalP"/>
    </source>
</evidence>
<dbReference type="InterPro" id="IPR006059">
    <property type="entry name" value="SBP"/>
</dbReference>
<dbReference type="PROSITE" id="PS51257">
    <property type="entry name" value="PROKAR_LIPOPROTEIN"/>
    <property type="match status" value="1"/>
</dbReference>
<organism evidence="3 4">
    <name type="scientific">Paenibacillus radicis</name>
    <name type="common">ex Xue et al. 2023</name>
    <dbReference type="NCBI Taxonomy" id="2972489"/>
    <lineage>
        <taxon>Bacteria</taxon>
        <taxon>Bacillati</taxon>
        <taxon>Bacillota</taxon>
        <taxon>Bacilli</taxon>
        <taxon>Bacillales</taxon>
        <taxon>Paenibacillaceae</taxon>
        <taxon>Paenibacillus</taxon>
    </lineage>
</organism>
<dbReference type="Gene3D" id="3.40.190.10">
    <property type="entry name" value="Periplasmic binding protein-like II"/>
    <property type="match status" value="2"/>
</dbReference>
<evidence type="ECO:0000313" key="4">
    <source>
        <dbReference type="Proteomes" id="UP001300012"/>
    </source>
</evidence>
<dbReference type="Proteomes" id="UP001300012">
    <property type="component" value="Unassembled WGS sequence"/>
</dbReference>
<feature type="chain" id="PRO_5045956575" evidence="2">
    <location>
        <begin position="22"/>
        <end position="440"/>
    </location>
</feature>
<feature type="compositionally biased region" description="Low complexity" evidence="1">
    <location>
        <begin position="31"/>
        <end position="46"/>
    </location>
</feature>
<keyword evidence="2" id="KW-0732">Signal</keyword>
<comment type="caution">
    <text evidence="3">The sequence shown here is derived from an EMBL/GenBank/DDBJ whole genome shotgun (WGS) entry which is preliminary data.</text>
</comment>
<sequence>MESARKLLAIGLSSMLAVTLAACGVKEEAKPAQPAASTNTNPANTATDKKPVKLRIMWWGSQARHDATLKALDLYTKKNPNVTFEPEYQAFDGYLDKMSTMAAARNLPDVIQTDAAWISDWGSTNRLMDLTNAINTKDVDPTLLNTGKYKDKLIAIPLGNNSFGMVYNKATVEKLGITPPKHGWTWDEFFKFAKDAKAKLDKDKYVIKDFTVENGFYDAYQLSKGKGWPRADGKFNFDKATWLEWMNKFAEMRAAGIVAPADVNVSDKKLDAKLDLLVQDKILLRDSHSAEFTGFDALKPGQLALVTAPKDKQGGGWLKASMYWSISPDTKSADEAKRFIDWFINDPEAADILGTSRGVPVSKKIVSGLESKFSPADKVGIELNNKTAVDGQTFYPGPGLKGGWDKFEKEYTNLVQQIMFGKLTPEKAWDEVEKLGKEIK</sequence>
<dbReference type="EMBL" id="JANQBD010000001">
    <property type="protein sequence ID" value="MCR8629903.1"/>
    <property type="molecule type" value="Genomic_DNA"/>
</dbReference>
<gene>
    <name evidence="3" type="ORF">NV381_01680</name>
</gene>
<dbReference type="SUPFAM" id="SSF53850">
    <property type="entry name" value="Periplasmic binding protein-like II"/>
    <property type="match status" value="1"/>
</dbReference>
<name>A0ABT1Y9N5_9BACL</name>
<dbReference type="Pfam" id="PF13416">
    <property type="entry name" value="SBP_bac_8"/>
    <property type="match status" value="1"/>
</dbReference>
<reference evidence="3 4" key="1">
    <citation type="submission" date="2022-08" db="EMBL/GenBank/DDBJ databases">
        <title>Paenibacillus endoradicis sp. nov., Paenibacillus radicibacter sp. nov and Paenibacillus pararadicis sp. nov., three cold-adapted plant growth-promoting bacteria isolated from root of Larix gmelinii in Great Khingan.</title>
        <authorList>
            <person name="Xue H."/>
        </authorList>
    </citation>
    <scope>NUCLEOTIDE SEQUENCE [LARGE SCALE GENOMIC DNA]</scope>
    <source>
        <strain evidence="3 4">N5-1-1-5</strain>
    </source>
</reference>
<protein>
    <submittedName>
        <fullName evidence="3">Extracellular solute-binding protein</fullName>
    </submittedName>
</protein>
<dbReference type="RefSeq" id="WP_258211512.1">
    <property type="nucleotide sequence ID" value="NZ_JANQBD010000001.1"/>
</dbReference>
<feature type="region of interest" description="Disordered" evidence="1">
    <location>
        <begin position="28"/>
        <end position="47"/>
    </location>
</feature>
<dbReference type="PANTHER" id="PTHR43649:SF11">
    <property type="entry name" value="ABC TRANSPORTER SUBSTRATE-BINDING PROTEIN YESO-RELATED"/>
    <property type="match status" value="1"/>
</dbReference>
<dbReference type="InterPro" id="IPR050490">
    <property type="entry name" value="Bact_solute-bd_prot1"/>
</dbReference>